<evidence type="ECO:0000256" key="1">
    <source>
        <dbReference type="ARBA" id="ARBA00009897"/>
    </source>
</evidence>
<sequence length="358" mass="39201">MSKYSVLDKYLSAKLPDDAVKVTYVWIDGSGEHVRSKTRTMSTVPMSPKDCPIWNFDGSSTGQAEGNNSDVDLLPVALYNDPIRGGNSKLVMCECKTSNGKPAKGNFRYSCLEAMDKVDRDFEPWFAIEQEFILLDLDDYPLGWPKGGFPGPQGPYYCGVGAGRIVARKIIEAHYTACLQAGIPISGTNAEVLLGQWEFQVGPSRGVAIGDDLWMARYLLHSIAEEVDIKVSFDPKPVPGNWNGSGAHTNFSTKQTRAKDGLKVIEEYIESLRVNHSKHIGKYDPRGGADNARRLTGLHETSSINTFSAGVANRGASVRIPRSVATDGCGYLEDRRPASNVDPYVVSEALVRTCCLKE</sequence>
<dbReference type="Proteomes" id="UP000015104">
    <property type="component" value="Unassembled WGS sequence"/>
</dbReference>
<evidence type="ECO:0000313" key="12">
    <source>
        <dbReference type="EnsemblMetazoa" id="tetur08g03440.1"/>
    </source>
</evidence>
<feature type="domain" description="GS catalytic" evidence="11">
    <location>
        <begin position="107"/>
        <end position="358"/>
    </location>
</feature>
<dbReference type="GO" id="GO:0006542">
    <property type="term" value="P:glutamine biosynthetic process"/>
    <property type="evidence" value="ECO:0007669"/>
    <property type="project" value="InterPro"/>
</dbReference>
<dbReference type="EnsemblMetazoa" id="tetur08g03440.1">
    <property type="protein sequence ID" value="tetur08g03440.1"/>
    <property type="gene ID" value="tetur08g03440"/>
</dbReference>
<gene>
    <name evidence="12" type="primary">107362703</name>
</gene>
<dbReference type="KEGG" id="tut:107362703"/>
<dbReference type="eggNOG" id="KOG0683">
    <property type="taxonomic scope" value="Eukaryota"/>
</dbReference>
<dbReference type="SUPFAM" id="SSF54368">
    <property type="entry name" value="Glutamine synthetase, N-terminal domain"/>
    <property type="match status" value="1"/>
</dbReference>
<dbReference type="OrthoDB" id="1936100at2759"/>
<evidence type="ECO:0000313" key="13">
    <source>
        <dbReference type="Proteomes" id="UP000015104"/>
    </source>
</evidence>
<keyword evidence="3 9" id="KW-0436">Ligase</keyword>
<keyword evidence="5 9" id="KW-0067">ATP-binding</keyword>
<keyword evidence="13" id="KW-1185">Reference proteome</keyword>
<dbReference type="GO" id="GO:0005524">
    <property type="term" value="F:ATP binding"/>
    <property type="evidence" value="ECO:0007669"/>
    <property type="project" value="UniProtKB-KW"/>
</dbReference>
<dbReference type="GO" id="GO:0004356">
    <property type="term" value="F:glutamine synthetase activity"/>
    <property type="evidence" value="ECO:0007669"/>
    <property type="project" value="UniProtKB-EC"/>
</dbReference>
<dbReference type="InterPro" id="IPR050292">
    <property type="entry name" value="Glutamine_Synthetase"/>
</dbReference>
<dbReference type="InterPro" id="IPR014746">
    <property type="entry name" value="Gln_synth/guanido_kin_cat_dom"/>
</dbReference>
<evidence type="ECO:0000256" key="6">
    <source>
        <dbReference type="ARBA" id="ARBA00049436"/>
    </source>
</evidence>
<keyword evidence="4 9" id="KW-0547">Nucleotide-binding</keyword>
<dbReference type="PANTHER" id="PTHR20852:SF57">
    <property type="entry name" value="GLUTAMINE SYNTHETASE 2 CYTOPLASMIC"/>
    <property type="match status" value="1"/>
</dbReference>
<feature type="domain" description="GS beta-grasp" evidence="10">
    <location>
        <begin position="20"/>
        <end position="100"/>
    </location>
</feature>
<protein>
    <recommendedName>
        <fullName evidence="2 9">Glutamine synthetase</fullName>
        <ecNumber evidence="2 9">6.3.1.2</ecNumber>
    </recommendedName>
</protein>
<dbReference type="InterPro" id="IPR036651">
    <property type="entry name" value="Gln_synt_N_sf"/>
</dbReference>
<dbReference type="SUPFAM" id="SSF55931">
    <property type="entry name" value="Glutamine synthetase/guanido kinase"/>
    <property type="match status" value="1"/>
</dbReference>
<evidence type="ECO:0000256" key="7">
    <source>
        <dbReference type="PROSITE-ProRule" id="PRU01330"/>
    </source>
</evidence>
<dbReference type="EC" id="6.3.1.2" evidence="2 9"/>
<dbReference type="Pfam" id="PF00120">
    <property type="entry name" value="Gln-synt_C"/>
    <property type="match status" value="1"/>
</dbReference>
<dbReference type="AlphaFoldDB" id="T1KBA9"/>
<dbReference type="SMR" id="T1KBA9"/>
<dbReference type="Pfam" id="PF03951">
    <property type="entry name" value="Gln-synt_N"/>
    <property type="match status" value="1"/>
</dbReference>
<dbReference type="InterPro" id="IPR027302">
    <property type="entry name" value="Gln_synth_N_conserv_site"/>
</dbReference>
<evidence type="ECO:0000259" key="10">
    <source>
        <dbReference type="PROSITE" id="PS51986"/>
    </source>
</evidence>
<accession>T1KBA9</accession>
<dbReference type="Gene3D" id="3.10.20.70">
    <property type="entry name" value="Glutamine synthetase, N-terminal domain"/>
    <property type="match status" value="1"/>
</dbReference>
<comment type="catalytic activity">
    <reaction evidence="6 9">
        <text>L-glutamate + NH4(+) + ATP = L-glutamine + ADP + phosphate + H(+)</text>
        <dbReference type="Rhea" id="RHEA:16169"/>
        <dbReference type="ChEBI" id="CHEBI:15378"/>
        <dbReference type="ChEBI" id="CHEBI:28938"/>
        <dbReference type="ChEBI" id="CHEBI:29985"/>
        <dbReference type="ChEBI" id="CHEBI:30616"/>
        <dbReference type="ChEBI" id="CHEBI:43474"/>
        <dbReference type="ChEBI" id="CHEBI:58359"/>
        <dbReference type="ChEBI" id="CHEBI:456216"/>
        <dbReference type="EC" id="6.3.1.2"/>
    </reaction>
</comment>
<evidence type="ECO:0000256" key="5">
    <source>
        <dbReference type="ARBA" id="ARBA00022840"/>
    </source>
</evidence>
<dbReference type="HOGENOM" id="CLU_036762_1_1_1"/>
<evidence type="ECO:0000256" key="3">
    <source>
        <dbReference type="ARBA" id="ARBA00022598"/>
    </source>
</evidence>
<reference evidence="12" key="2">
    <citation type="submission" date="2015-06" db="UniProtKB">
        <authorList>
            <consortium name="EnsemblMetazoa"/>
        </authorList>
    </citation>
    <scope>IDENTIFICATION</scope>
</reference>
<evidence type="ECO:0000259" key="11">
    <source>
        <dbReference type="PROSITE" id="PS51987"/>
    </source>
</evidence>
<dbReference type="PROSITE" id="PS51986">
    <property type="entry name" value="GS_BETA_GRASP"/>
    <property type="match status" value="1"/>
</dbReference>
<name>T1KBA9_TETUR</name>
<evidence type="ECO:0000256" key="9">
    <source>
        <dbReference type="RuleBase" id="RU004356"/>
    </source>
</evidence>
<evidence type="ECO:0000256" key="2">
    <source>
        <dbReference type="ARBA" id="ARBA00012937"/>
    </source>
</evidence>
<comment type="similarity">
    <text evidence="1 7 8">Belongs to the glutamine synthetase family.</text>
</comment>
<dbReference type="PROSITE" id="PS00181">
    <property type="entry name" value="GLNA_ATP"/>
    <property type="match status" value="1"/>
</dbReference>
<dbReference type="OMA" id="TKDYADH"/>
<reference evidence="13" key="1">
    <citation type="submission" date="2011-08" db="EMBL/GenBank/DDBJ databases">
        <authorList>
            <person name="Rombauts S."/>
        </authorList>
    </citation>
    <scope>NUCLEOTIDE SEQUENCE</scope>
    <source>
        <strain evidence="13">London</strain>
    </source>
</reference>
<dbReference type="GO" id="GO:0005737">
    <property type="term" value="C:cytoplasm"/>
    <property type="evidence" value="ECO:0007669"/>
    <property type="project" value="TreeGrafter"/>
</dbReference>
<dbReference type="FunFam" id="3.30.590.10:FF:000004">
    <property type="entry name" value="Glutamine synthetase"/>
    <property type="match status" value="1"/>
</dbReference>
<dbReference type="InterPro" id="IPR027303">
    <property type="entry name" value="Gln_synth_gly_rich_site"/>
</dbReference>
<dbReference type="InterPro" id="IPR008147">
    <property type="entry name" value="Gln_synt_N"/>
</dbReference>
<evidence type="ECO:0000256" key="8">
    <source>
        <dbReference type="RuleBase" id="RU000384"/>
    </source>
</evidence>
<dbReference type="InterPro" id="IPR008146">
    <property type="entry name" value="Gln_synth_cat_dom"/>
</dbReference>
<organism evidence="12 13">
    <name type="scientific">Tetranychus urticae</name>
    <name type="common">Two-spotted spider mite</name>
    <dbReference type="NCBI Taxonomy" id="32264"/>
    <lineage>
        <taxon>Eukaryota</taxon>
        <taxon>Metazoa</taxon>
        <taxon>Ecdysozoa</taxon>
        <taxon>Arthropoda</taxon>
        <taxon>Chelicerata</taxon>
        <taxon>Arachnida</taxon>
        <taxon>Acari</taxon>
        <taxon>Acariformes</taxon>
        <taxon>Trombidiformes</taxon>
        <taxon>Prostigmata</taxon>
        <taxon>Eleutherengona</taxon>
        <taxon>Raphignathae</taxon>
        <taxon>Tetranychoidea</taxon>
        <taxon>Tetranychidae</taxon>
        <taxon>Tetranychus</taxon>
    </lineage>
</organism>
<dbReference type="SMART" id="SM01230">
    <property type="entry name" value="Gln-synt_C"/>
    <property type="match status" value="1"/>
</dbReference>
<dbReference type="PANTHER" id="PTHR20852">
    <property type="entry name" value="GLUTAMINE SYNTHETASE"/>
    <property type="match status" value="1"/>
</dbReference>
<evidence type="ECO:0000256" key="4">
    <source>
        <dbReference type="ARBA" id="ARBA00022741"/>
    </source>
</evidence>
<dbReference type="EMBL" id="CAEY01001946">
    <property type="status" value="NOT_ANNOTATED_CDS"/>
    <property type="molecule type" value="Genomic_DNA"/>
</dbReference>
<dbReference type="PROSITE" id="PS51987">
    <property type="entry name" value="GS_CATALYTIC"/>
    <property type="match status" value="1"/>
</dbReference>
<proteinExistence type="inferred from homology"/>
<dbReference type="STRING" id="32264.T1KBA9"/>
<dbReference type="PROSITE" id="PS00180">
    <property type="entry name" value="GLNA_1"/>
    <property type="match status" value="1"/>
</dbReference>
<dbReference type="Gene3D" id="3.30.590.10">
    <property type="entry name" value="Glutamine synthetase/guanido kinase, catalytic domain"/>
    <property type="match status" value="1"/>
</dbReference>